<evidence type="ECO:0000313" key="3">
    <source>
        <dbReference type="Proteomes" id="UP001597045"/>
    </source>
</evidence>
<organism evidence="2 3">
    <name type="scientific">Kibdelosporangium lantanae</name>
    <dbReference type="NCBI Taxonomy" id="1497396"/>
    <lineage>
        <taxon>Bacteria</taxon>
        <taxon>Bacillati</taxon>
        <taxon>Actinomycetota</taxon>
        <taxon>Actinomycetes</taxon>
        <taxon>Pseudonocardiales</taxon>
        <taxon>Pseudonocardiaceae</taxon>
        <taxon>Kibdelosporangium</taxon>
    </lineage>
</organism>
<name>A0ABW3M919_9PSEU</name>
<dbReference type="Gene3D" id="2.130.10.130">
    <property type="entry name" value="Integrin alpha, N-terminal"/>
    <property type="match status" value="1"/>
</dbReference>
<comment type="caution">
    <text evidence="2">The sequence shown here is derived from an EMBL/GenBank/DDBJ whole genome shotgun (WGS) entry which is preliminary data.</text>
</comment>
<accession>A0ABW3M919</accession>
<keyword evidence="1" id="KW-0732">Signal</keyword>
<evidence type="ECO:0000313" key="2">
    <source>
        <dbReference type="EMBL" id="MFD1047192.1"/>
    </source>
</evidence>
<dbReference type="PANTHER" id="PTHR44103">
    <property type="entry name" value="PROPROTEIN CONVERTASE P"/>
    <property type="match status" value="1"/>
</dbReference>
<dbReference type="Pfam" id="PF13517">
    <property type="entry name" value="FG-GAP_3"/>
    <property type="match status" value="2"/>
</dbReference>
<dbReference type="Proteomes" id="UP001597045">
    <property type="component" value="Unassembled WGS sequence"/>
</dbReference>
<dbReference type="PANTHER" id="PTHR44103:SF1">
    <property type="entry name" value="PROPROTEIN CONVERTASE P"/>
    <property type="match status" value="1"/>
</dbReference>
<keyword evidence="3" id="KW-1185">Reference proteome</keyword>
<dbReference type="EMBL" id="JBHTIS010000968">
    <property type="protein sequence ID" value="MFD1047192.1"/>
    <property type="molecule type" value="Genomic_DNA"/>
</dbReference>
<evidence type="ECO:0000256" key="1">
    <source>
        <dbReference type="ARBA" id="ARBA00022729"/>
    </source>
</evidence>
<dbReference type="InterPro" id="IPR013517">
    <property type="entry name" value="FG-GAP"/>
</dbReference>
<reference evidence="3" key="1">
    <citation type="journal article" date="2019" name="Int. J. Syst. Evol. Microbiol.">
        <title>The Global Catalogue of Microorganisms (GCM) 10K type strain sequencing project: providing services to taxonomists for standard genome sequencing and annotation.</title>
        <authorList>
            <consortium name="The Broad Institute Genomics Platform"/>
            <consortium name="The Broad Institute Genome Sequencing Center for Infectious Disease"/>
            <person name="Wu L."/>
            <person name="Ma J."/>
        </authorList>
    </citation>
    <scope>NUCLEOTIDE SEQUENCE [LARGE SCALE GENOMIC DNA]</scope>
    <source>
        <strain evidence="3">JCM 31486</strain>
    </source>
</reference>
<dbReference type="InterPro" id="IPR028994">
    <property type="entry name" value="Integrin_alpha_N"/>
</dbReference>
<dbReference type="SUPFAM" id="SSF69318">
    <property type="entry name" value="Integrin alpha N-terminal domain"/>
    <property type="match status" value="1"/>
</dbReference>
<protein>
    <submittedName>
        <fullName evidence="2">FG-GAP repeat domain-containing protein</fullName>
    </submittedName>
</protein>
<gene>
    <name evidence="2" type="ORF">ACFQ1S_17375</name>
</gene>
<feature type="non-terminal residue" evidence="2">
    <location>
        <position position="1"/>
    </location>
</feature>
<sequence length="288" mass="31559">GHVMVFVRWNDSAHHTFTAYEQNGDPNYPHQSTYHWPLSDSRGTYQPYRYKNIVDDTTTAPTMHVRAGDVDGDGRADLVAIDNDGKMYVYHNKGAGGTQTWEGALYAGYGWNFRDVLVADVNGDHRADLIAIADDGNMYVYPNTGGKGTQTWGAPKFVGYGWQFLSQVMANDVNGDGRADLVAVAGDGKMYVYRNKGGDGTQTWDGAVYAGYGWNAYDRILLGDASGDHRSDLIATDDDGKLHVYLNQGGDGTQDGSVSVADHVAHWWLLPALPTYYVERGPLGSTPF</sequence>
<proteinExistence type="predicted"/>